<feature type="zinc finger region" description="C3H1-type" evidence="4">
    <location>
        <begin position="379"/>
        <end position="407"/>
    </location>
</feature>
<keyword evidence="8" id="KW-1185">Reference proteome</keyword>
<dbReference type="FunFam" id="4.10.1000.10:FF:000035">
    <property type="entry name" value="CCCH zinc finger protein, variant"/>
    <property type="match status" value="1"/>
</dbReference>
<accession>A0A8H4RD72</accession>
<feature type="region of interest" description="Disordered" evidence="5">
    <location>
        <begin position="433"/>
        <end position="495"/>
    </location>
</feature>
<keyword evidence="3 4" id="KW-0862">Zinc</keyword>
<evidence type="ECO:0000259" key="6">
    <source>
        <dbReference type="PROSITE" id="PS50103"/>
    </source>
</evidence>
<dbReference type="SUPFAM" id="SSF90229">
    <property type="entry name" value="CCCH zinc finger"/>
    <property type="match status" value="3"/>
</dbReference>
<evidence type="ECO:0000256" key="4">
    <source>
        <dbReference type="PROSITE-ProRule" id="PRU00723"/>
    </source>
</evidence>
<evidence type="ECO:0000256" key="3">
    <source>
        <dbReference type="ARBA" id="ARBA00022833"/>
    </source>
</evidence>
<feature type="domain" description="C3H1-type" evidence="6">
    <location>
        <begin position="328"/>
        <end position="351"/>
    </location>
</feature>
<feature type="zinc finger region" description="C3H1-type" evidence="4">
    <location>
        <begin position="296"/>
        <end position="324"/>
    </location>
</feature>
<comment type="caution">
    <text evidence="7">The sequence shown here is derived from an EMBL/GenBank/DDBJ whole genome shotgun (WGS) entry which is preliminary data.</text>
</comment>
<evidence type="ECO:0000256" key="2">
    <source>
        <dbReference type="ARBA" id="ARBA00022771"/>
    </source>
</evidence>
<evidence type="ECO:0000313" key="8">
    <source>
        <dbReference type="Proteomes" id="UP000566819"/>
    </source>
</evidence>
<feature type="zinc finger region" description="C3H1-type" evidence="4">
    <location>
        <begin position="328"/>
        <end position="351"/>
    </location>
</feature>
<dbReference type="PANTHER" id="PTHR46156">
    <property type="entry name" value="CCCH ZINGC FINGER"/>
    <property type="match status" value="1"/>
</dbReference>
<gene>
    <name evidence="7" type="ORF">G7Y89_g10223</name>
</gene>
<dbReference type="InterPro" id="IPR036855">
    <property type="entry name" value="Znf_CCCH_sf"/>
</dbReference>
<organism evidence="7 8">
    <name type="scientific">Cudoniella acicularis</name>
    <dbReference type="NCBI Taxonomy" id="354080"/>
    <lineage>
        <taxon>Eukaryota</taxon>
        <taxon>Fungi</taxon>
        <taxon>Dikarya</taxon>
        <taxon>Ascomycota</taxon>
        <taxon>Pezizomycotina</taxon>
        <taxon>Leotiomycetes</taxon>
        <taxon>Helotiales</taxon>
        <taxon>Tricladiaceae</taxon>
        <taxon>Cudoniella</taxon>
    </lineage>
</organism>
<feature type="zinc finger region" description="C3H1-type" evidence="4">
    <location>
        <begin position="352"/>
        <end position="378"/>
    </location>
</feature>
<dbReference type="InterPro" id="IPR000571">
    <property type="entry name" value="Znf_CCCH"/>
</dbReference>
<keyword evidence="1 4" id="KW-0479">Metal-binding</keyword>
<dbReference type="AlphaFoldDB" id="A0A8H4RD72"/>
<dbReference type="GO" id="GO:0005634">
    <property type="term" value="C:nucleus"/>
    <property type="evidence" value="ECO:0007669"/>
    <property type="project" value="TreeGrafter"/>
</dbReference>
<feature type="domain" description="C3H1-type" evidence="6">
    <location>
        <begin position="352"/>
        <end position="378"/>
    </location>
</feature>
<sequence>MASEDQDILAKISQLAGQSIDTRIARAPIIKQVAALHQESTAIQVRDALRLSKHAANRLRDYPQATTGWTSNRGIHSARGYRGGRPVATHRNRTLVLNGSSSTPTTPDPEEIQNKNLENSAMNATNSGAAWVTKKDRHLQLINTSIFEKESQNRAKAIEETRKQKLAQRDLREKTKFTRHLQRVAGTAFTPSSLQKHPGSSIGNYEINVQGIQFRVAKSGSKLVKVPGERASSPKACIRGELSTLELGLLCVGDLNAAKSTPKTAIVGGVKFHRSKNGNMYRAGIIKAHRRNAVVKKINEPCKMFTLTGSCSKGPKCRYIHDPSKVAVCKEFLSKGSCPSGESCDLSHDLTPERTPTCLHFAKGNCSNPNCRYTHVRVSPNALVCRSFGIYGYCEKGASCEERHVHECPDFSNTGTCTTKGCKLPHRYKASVMRSSTNRGEVSADDESSDISSDDEDEEIDSDDVDSDDLDEEFFGDDDGTPDVDAMQQDYVQLS</sequence>
<reference evidence="7 8" key="1">
    <citation type="submission" date="2020-03" db="EMBL/GenBank/DDBJ databases">
        <title>Draft Genome Sequence of Cudoniella acicularis.</title>
        <authorList>
            <person name="Buettner E."/>
            <person name="Kellner H."/>
        </authorList>
    </citation>
    <scope>NUCLEOTIDE SEQUENCE [LARGE SCALE GENOMIC DNA]</scope>
    <source>
        <strain evidence="7 8">DSM 108380</strain>
    </source>
</reference>
<dbReference type="SMART" id="SM00356">
    <property type="entry name" value="ZnF_C3H1"/>
    <property type="match status" value="4"/>
</dbReference>
<feature type="domain" description="C3H1-type" evidence="6">
    <location>
        <begin position="379"/>
        <end position="407"/>
    </location>
</feature>
<protein>
    <recommendedName>
        <fullName evidence="6">C3H1-type domain-containing protein</fullName>
    </recommendedName>
</protein>
<proteinExistence type="predicted"/>
<dbReference type="PANTHER" id="PTHR46156:SF1">
    <property type="entry name" value="ZINC FINGER CCCH DOMAIN-CONTAINING PROTEIN 3"/>
    <property type="match status" value="1"/>
</dbReference>
<dbReference type="PROSITE" id="PS50103">
    <property type="entry name" value="ZF_C3H1"/>
    <property type="match status" value="4"/>
</dbReference>
<evidence type="ECO:0000256" key="1">
    <source>
        <dbReference type="ARBA" id="ARBA00022723"/>
    </source>
</evidence>
<name>A0A8H4RD72_9HELO</name>
<feature type="compositionally biased region" description="Acidic residues" evidence="5">
    <location>
        <begin position="443"/>
        <end position="482"/>
    </location>
</feature>
<dbReference type="OrthoDB" id="410307at2759"/>
<dbReference type="Gene3D" id="6.10.250.3220">
    <property type="match status" value="1"/>
</dbReference>
<dbReference type="Gene3D" id="4.10.1000.10">
    <property type="entry name" value="Zinc finger, CCCH-type"/>
    <property type="match status" value="2"/>
</dbReference>
<feature type="domain" description="C3H1-type" evidence="6">
    <location>
        <begin position="296"/>
        <end position="324"/>
    </location>
</feature>
<evidence type="ECO:0000256" key="5">
    <source>
        <dbReference type="SAM" id="MobiDB-lite"/>
    </source>
</evidence>
<evidence type="ECO:0000313" key="7">
    <source>
        <dbReference type="EMBL" id="KAF4627934.1"/>
    </source>
</evidence>
<dbReference type="EMBL" id="JAAMPI010000888">
    <property type="protein sequence ID" value="KAF4627934.1"/>
    <property type="molecule type" value="Genomic_DNA"/>
</dbReference>
<dbReference type="Pfam" id="PF00642">
    <property type="entry name" value="zf-CCCH"/>
    <property type="match status" value="1"/>
</dbReference>
<dbReference type="Proteomes" id="UP000566819">
    <property type="component" value="Unassembled WGS sequence"/>
</dbReference>
<keyword evidence="2 4" id="KW-0863">Zinc-finger</keyword>
<dbReference type="GO" id="GO:0008270">
    <property type="term" value="F:zinc ion binding"/>
    <property type="evidence" value="ECO:0007669"/>
    <property type="project" value="UniProtKB-KW"/>
</dbReference>